<sequence length="135" mass="15889">LSFQNRLNFTDKTNLKDEYERLDKKNLETLLRIWIKEANFFCVWQCKSQSGNLGLEGRMGKKEKNLLFLEILINGEEKKMNTEIFFFSSFGENMRTQLLDFYLIRQQSEKFLGTPASGASLIIIEFQSIIFLKNN</sequence>
<protein>
    <submittedName>
        <fullName evidence="1">Uncharacterized protein</fullName>
    </submittedName>
</protein>
<dbReference type="Proteomes" id="UP000237000">
    <property type="component" value="Unassembled WGS sequence"/>
</dbReference>
<dbReference type="OrthoDB" id="10385370at2759"/>
<comment type="caution">
    <text evidence="1">The sequence shown here is derived from an EMBL/GenBank/DDBJ whole genome shotgun (WGS) entry which is preliminary data.</text>
</comment>
<organism evidence="1 2">
    <name type="scientific">Trema orientale</name>
    <name type="common">Charcoal tree</name>
    <name type="synonym">Celtis orientalis</name>
    <dbReference type="NCBI Taxonomy" id="63057"/>
    <lineage>
        <taxon>Eukaryota</taxon>
        <taxon>Viridiplantae</taxon>
        <taxon>Streptophyta</taxon>
        <taxon>Embryophyta</taxon>
        <taxon>Tracheophyta</taxon>
        <taxon>Spermatophyta</taxon>
        <taxon>Magnoliopsida</taxon>
        <taxon>eudicotyledons</taxon>
        <taxon>Gunneridae</taxon>
        <taxon>Pentapetalae</taxon>
        <taxon>rosids</taxon>
        <taxon>fabids</taxon>
        <taxon>Rosales</taxon>
        <taxon>Cannabaceae</taxon>
        <taxon>Trema</taxon>
    </lineage>
</organism>
<evidence type="ECO:0000313" key="1">
    <source>
        <dbReference type="EMBL" id="PON71406.1"/>
    </source>
</evidence>
<evidence type="ECO:0000313" key="2">
    <source>
        <dbReference type="Proteomes" id="UP000237000"/>
    </source>
</evidence>
<reference evidence="2" key="1">
    <citation type="submission" date="2016-06" db="EMBL/GenBank/DDBJ databases">
        <title>Parallel loss of symbiosis genes in relatives of nitrogen-fixing non-legume Parasponia.</title>
        <authorList>
            <person name="Van Velzen R."/>
            <person name="Holmer R."/>
            <person name="Bu F."/>
            <person name="Rutten L."/>
            <person name="Van Zeijl A."/>
            <person name="Liu W."/>
            <person name="Santuari L."/>
            <person name="Cao Q."/>
            <person name="Sharma T."/>
            <person name="Shen D."/>
            <person name="Roswanjaya Y."/>
            <person name="Wardhani T."/>
            <person name="Kalhor M.S."/>
            <person name="Jansen J."/>
            <person name="Van den Hoogen J."/>
            <person name="Gungor B."/>
            <person name="Hartog M."/>
            <person name="Hontelez J."/>
            <person name="Verver J."/>
            <person name="Yang W.-C."/>
            <person name="Schijlen E."/>
            <person name="Repin R."/>
            <person name="Schilthuizen M."/>
            <person name="Schranz E."/>
            <person name="Heidstra R."/>
            <person name="Miyata K."/>
            <person name="Fedorova E."/>
            <person name="Kohlen W."/>
            <person name="Bisseling T."/>
            <person name="Smit S."/>
            <person name="Geurts R."/>
        </authorList>
    </citation>
    <scope>NUCLEOTIDE SEQUENCE [LARGE SCALE GENOMIC DNA]</scope>
    <source>
        <strain evidence="2">cv. RG33-2</strain>
    </source>
</reference>
<keyword evidence="2" id="KW-1185">Reference proteome</keyword>
<dbReference type="AlphaFoldDB" id="A0A2P5DDM6"/>
<feature type="non-terminal residue" evidence="1">
    <location>
        <position position="1"/>
    </location>
</feature>
<proteinExistence type="predicted"/>
<dbReference type="EMBL" id="JXTC01000277">
    <property type="protein sequence ID" value="PON71406.1"/>
    <property type="molecule type" value="Genomic_DNA"/>
</dbReference>
<dbReference type="InParanoid" id="A0A2P5DDM6"/>
<accession>A0A2P5DDM6</accession>
<gene>
    <name evidence="1" type="ORF">TorRG33x02_254730</name>
</gene>
<name>A0A2P5DDM6_TREOI</name>